<dbReference type="GO" id="GO:0008270">
    <property type="term" value="F:zinc ion binding"/>
    <property type="evidence" value="ECO:0007669"/>
    <property type="project" value="InterPro"/>
</dbReference>
<feature type="region of interest" description="Disordered" evidence="3">
    <location>
        <begin position="703"/>
        <end position="734"/>
    </location>
</feature>
<dbReference type="CDD" id="cd12148">
    <property type="entry name" value="fungal_TF_MHR"/>
    <property type="match status" value="1"/>
</dbReference>
<sequence>MSSRVRQLERALRDVQSSVTTEPHPLLRSDLVLPSSGHPTPTPPPQPPSISETEPGSSQGQQLSQSPSDPSGPSASSSRRALEQPMTIDEKNDDLEASGTLISTPNGGYLHLGNTARPEYLMRIPSQLRPTLGISRLSKRIINTSFFDSDLQELDDDLGQEIYNFLPQPTEADSLCQVYLEHGTYLYSSLSTTELSETFAHFYRAESNGFTSFDHLSLLFSILALGAMLTPRPDSSRAQEYFYLSRAALSLSPARCGITLVYIQAIIHMAQYLDLSNPVLSHSSSVWLYAGYAARLGQDIALQLNDTQWNLSPETSLRRCRMFWRLFVLDTWTSFYYGRPLVMSSPFIDCPFPKDIPTEHATMSFDLWNSKYASLVHSVITVAFGPKQVPYSSVIDLDRRIRDFHVPTIWMFQNDAESTETTSEVRMQRYFVCARKEIVLLSLHRPYLVKLLSEKPIELEQHRYRESAVACYRSAWRLIRATELTYMRESYRTARLSIFWSHCLSAIIVMSLLVTNDPKGSLAPSALRDLELAVGLFENAAACPPAYQLLGPVHKLLQTARESAGQLSIARVGEEDLDAYPPRELERLAGKTSRHDMTSPHTAWSLNGHSRQRASSNASSWEHLPDIAEEDPFQVLEDLRVHPHGRPPHPPTTRTTSAYRHPTLKQDLSNLELGEFYTNLNSNLNLNDSPSAIPFTTPSSFVRSAASTTRDGSQDTMADLSPTQTGSSTYPPVLGDRVLPSEDYVFGMDQYCPNEQQMSSGSGSGTLGGGLLGSNALLMLDPSLQSIAEHLGFFSTPLPYSSPWFAPSQLSY</sequence>
<dbReference type="InterPro" id="IPR007219">
    <property type="entry name" value="XnlR_reg_dom"/>
</dbReference>
<dbReference type="STRING" id="946122.A0A0C2XA53"/>
<feature type="domain" description="Xylanolytic transcriptional activator regulatory" evidence="4">
    <location>
        <begin position="286"/>
        <end position="359"/>
    </location>
</feature>
<evidence type="ECO:0000259" key="4">
    <source>
        <dbReference type="SMART" id="SM00906"/>
    </source>
</evidence>
<evidence type="ECO:0000256" key="2">
    <source>
        <dbReference type="ARBA" id="ARBA00023242"/>
    </source>
</evidence>
<dbReference type="GO" id="GO:0003677">
    <property type="term" value="F:DNA binding"/>
    <property type="evidence" value="ECO:0007669"/>
    <property type="project" value="InterPro"/>
</dbReference>
<protein>
    <recommendedName>
        <fullName evidence="4">Xylanolytic transcriptional activator regulatory domain-containing protein</fullName>
    </recommendedName>
</protein>
<dbReference type="HOGENOM" id="CLU_007340_4_0_1"/>
<feature type="compositionally biased region" description="Basic and acidic residues" evidence="3">
    <location>
        <begin position="1"/>
        <end position="13"/>
    </location>
</feature>
<evidence type="ECO:0000313" key="6">
    <source>
        <dbReference type="Proteomes" id="UP000054549"/>
    </source>
</evidence>
<gene>
    <name evidence="5" type="ORF">M378DRAFT_6071</name>
</gene>
<feature type="compositionally biased region" description="Polar residues" evidence="3">
    <location>
        <begin position="599"/>
        <end position="620"/>
    </location>
</feature>
<evidence type="ECO:0000256" key="1">
    <source>
        <dbReference type="ARBA" id="ARBA00004123"/>
    </source>
</evidence>
<dbReference type="Proteomes" id="UP000054549">
    <property type="component" value="Unassembled WGS sequence"/>
</dbReference>
<dbReference type="Pfam" id="PF04082">
    <property type="entry name" value="Fungal_trans"/>
    <property type="match status" value="1"/>
</dbReference>
<proteinExistence type="predicted"/>
<dbReference type="InterPro" id="IPR050613">
    <property type="entry name" value="Sec_Metabolite_Reg"/>
</dbReference>
<reference evidence="5 6" key="1">
    <citation type="submission" date="2014-04" db="EMBL/GenBank/DDBJ databases">
        <title>Evolutionary Origins and Diversification of the Mycorrhizal Mutualists.</title>
        <authorList>
            <consortium name="DOE Joint Genome Institute"/>
            <consortium name="Mycorrhizal Genomics Consortium"/>
            <person name="Kohler A."/>
            <person name="Kuo A."/>
            <person name="Nagy L.G."/>
            <person name="Floudas D."/>
            <person name="Copeland A."/>
            <person name="Barry K.W."/>
            <person name="Cichocki N."/>
            <person name="Veneault-Fourrey C."/>
            <person name="LaButti K."/>
            <person name="Lindquist E.A."/>
            <person name="Lipzen A."/>
            <person name="Lundell T."/>
            <person name="Morin E."/>
            <person name="Murat C."/>
            <person name="Riley R."/>
            <person name="Ohm R."/>
            <person name="Sun H."/>
            <person name="Tunlid A."/>
            <person name="Henrissat B."/>
            <person name="Grigoriev I.V."/>
            <person name="Hibbett D.S."/>
            <person name="Martin F."/>
        </authorList>
    </citation>
    <scope>NUCLEOTIDE SEQUENCE [LARGE SCALE GENOMIC DNA]</scope>
    <source>
        <strain evidence="5 6">Koide BX008</strain>
    </source>
</reference>
<dbReference type="InParanoid" id="A0A0C2XA53"/>
<keyword evidence="6" id="KW-1185">Reference proteome</keyword>
<organism evidence="5 6">
    <name type="scientific">Amanita muscaria (strain Koide BX008)</name>
    <dbReference type="NCBI Taxonomy" id="946122"/>
    <lineage>
        <taxon>Eukaryota</taxon>
        <taxon>Fungi</taxon>
        <taxon>Dikarya</taxon>
        <taxon>Basidiomycota</taxon>
        <taxon>Agaricomycotina</taxon>
        <taxon>Agaricomycetes</taxon>
        <taxon>Agaricomycetidae</taxon>
        <taxon>Agaricales</taxon>
        <taxon>Pluteineae</taxon>
        <taxon>Amanitaceae</taxon>
        <taxon>Amanita</taxon>
    </lineage>
</organism>
<feature type="region of interest" description="Disordered" evidence="3">
    <location>
        <begin position="640"/>
        <end position="661"/>
    </location>
</feature>
<feature type="region of interest" description="Disordered" evidence="3">
    <location>
        <begin position="588"/>
        <end position="621"/>
    </location>
</feature>
<accession>A0A0C2XA53</accession>
<evidence type="ECO:0000256" key="3">
    <source>
        <dbReference type="SAM" id="MobiDB-lite"/>
    </source>
</evidence>
<dbReference type="OrthoDB" id="424974at2759"/>
<evidence type="ECO:0000313" key="5">
    <source>
        <dbReference type="EMBL" id="KIL71267.1"/>
    </source>
</evidence>
<feature type="region of interest" description="Disordered" evidence="3">
    <location>
        <begin position="1"/>
        <end position="104"/>
    </location>
</feature>
<feature type="compositionally biased region" description="Low complexity" evidence="3">
    <location>
        <begin position="49"/>
        <end position="78"/>
    </location>
</feature>
<dbReference type="EMBL" id="KN818222">
    <property type="protein sequence ID" value="KIL71267.1"/>
    <property type="molecule type" value="Genomic_DNA"/>
</dbReference>
<feature type="compositionally biased region" description="Polar residues" evidence="3">
    <location>
        <begin position="703"/>
        <end position="730"/>
    </location>
</feature>
<dbReference type="PANTHER" id="PTHR31001">
    <property type="entry name" value="UNCHARACTERIZED TRANSCRIPTIONAL REGULATORY PROTEIN"/>
    <property type="match status" value="1"/>
</dbReference>
<feature type="compositionally biased region" description="Basic and acidic residues" evidence="3">
    <location>
        <begin position="588"/>
        <end position="598"/>
    </location>
</feature>
<comment type="subcellular location">
    <subcellularLocation>
        <location evidence="1">Nucleus</location>
    </subcellularLocation>
</comment>
<keyword evidence="2" id="KW-0539">Nucleus</keyword>
<dbReference type="GO" id="GO:0006351">
    <property type="term" value="P:DNA-templated transcription"/>
    <property type="evidence" value="ECO:0007669"/>
    <property type="project" value="InterPro"/>
</dbReference>
<dbReference type="AlphaFoldDB" id="A0A0C2XA53"/>
<name>A0A0C2XA53_AMAMK</name>
<dbReference type="SMART" id="SM00906">
    <property type="entry name" value="Fungal_trans"/>
    <property type="match status" value="1"/>
</dbReference>
<dbReference type="GO" id="GO:0005634">
    <property type="term" value="C:nucleus"/>
    <property type="evidence" value="ECO:0007669"/>
    <property type="project" value="UniProtKB-SubCell"/>
</dbReference>